<dbReference type="Proteomes" id="UP000202259">
    <property type="component" value="Chromosome"/>
</dbReference>
<organism evidence="5 6">
    <name type="scientific">Cognaticolwellia beringensis</name>
    <dbReference type="NCBI Taxonomy" id="1967665"/>
    <lineage>
        <taxon>Bacteria</taxon>
        <taxon>Pseudomonadati</taxon>
        <taxon>Pseudomonadota</taxon>
        <taxon>Gammaproteobacteria</taxon>
        <taxon>Alteromonadales</taxon>
        <taxon>Colwelliaceae</taxon>
        <taxon>Cognaticolwellia</taxon>
    </lineage>
</organism>
<gene>
    <name evidence="5" type="ORF">B5D82_07055</name>
</gene>
<evidence type="ECO:0000313" key="5">
    <source>
        <dbReference type="EMBL" id="ASP47532.1"/>
    </source>
</evidence>
<dbReference type="InterPro" id="IPR052708">
    <property type="entry name" value="PxpC"/>
</dbReference>
<evidence type="ECO:0000256" key="3">
    <source>
        <dbReference type="ARBA" id="ARBA00022840"/>
    </source>
</evidence>
<keyword evidence="6" id="KW-1185">Reference proteome</keyword>
<evidence type="ECO:0000313" key="6">
    <source>
        <dbReference type="Proteomes" id="UP000202259"/>
    </source>
</evidence>
<keyword evidence="2" id="KW-0378">Hydrolase</keyword>
<dbReference type="GO" id="GO:0016787">
    <property type="term" value="F:hydrolase activity"/>
    <property type="evidence" value="ECO:0007669"/>
    <property type="project" value="UniProtKB-KW"/>
</dbReference>
<feature type="domain" description="Carboxyltransferase" evidence="4">
    <location>
        <begin position="27"/>
        <end position="352"/>
    </location>
</feature>
<dbReference type="KEGG" id="cber:B5D82_07055"/>
<dbReference type="PANTHER" id="PTHR43309:SF4">
    <property type="entry name" value="CARBOXYLTRANSFERASE DOMAIN-CONTAINING PROTEIN"/>
    <property type="match status" value="1"/>
</dbReference>
<dbReference type="InterPro" id="IPR003778">
    <property type="entry name" value="CT_A_B"/>
</dbReference>
<dbReference type="EMBL" id="CP020465">
    <property type="protein sequence ID" value="ASP47532.1"/>
    <property type="molecule type" value="Genomic_DNA"/>
</dbReference>
<dbReference type="SMART" id="SM00797">
    <property type="entry name" value="AHS2"/>
    <property type="match status" value="1"/>
</dbReference>
<dbReference type="PANTHER" id="PTHR43309">
    <property type="entry name" value="5-OXOPROLINASE SUBUNIT C"/>
    <property type="match status" value="1"/>
</dbReference>
<proteinExistence type="predicted"/>
<accession>A0A222G717</accession>
<evidence type="ECO:0000259" key="4">
    <source>
        <dbReference type="SMART" id="SM00797"/>
    </source>
</evidence>
<sequence>MSQGYLEIISMNGQASIQDLGRLNAQHLGFSASGAADEFAFLSANKLINDKLAANDMSVELHNKQRHCATIEITLGQVSFEAKAACIISITGADCQAKINNVAVNHWQCYQLQAGDMLDFSMPKTGLHSYLAVLGGFTCQKAQQPWLGSYAQTINEMALGFTGEKLTVGSKLYFSAQTKGLTESASEKINKPKEANKPFKAPSQFYAQQNLTLRIMPSSLFLQMSSDQQQQFLSTEYIISPDSNRMGYRLSVSPAQILLTKSANEKILSEQLRSRCLLSMPVTYGMVQFPDNEQPIVLMKERQTMGGYPVLGTVMQTDLFRLSQMRPGEKVSFTLINHQQAQQQLIAFHQKFRP</sequence>
<protein>
    <recommendedName>
        <fullName evidence="4">Carboxyltransferase domain-containing protein</fullName>
    </recommendedName>
</protein>
<dbReference type="InterPro" id="IPR029000">
    <property type="entry name" value="Cyclophilin-like_dom_sf"/>
</dbReference>
<dbReference type="Gene3D" id="2.40.100.10">
    <property type="entry name" value="Cyclophilin-like"/>
    <property type="match status" value="1"/>
</dbReference>
<dbReference type="SUPFAM" id="SSF50891">
    <property type="entry name" value="Cyclophilin-like"/>
    <property type="match status" value="1"/>
</dbReference>
<evidence type="ECO:0000256" key="1">
    <source>
        <dbReference type="ARBA" id="ARBA00022741"/>
    </source>
</evidence>
<evidence type="ECO:0000256" key="2">
    <source>
        <dbReference type="ARBA" id="ARBA00022801"/>
    </source>
</evidence>
<dbReference type="RefSeq" id="WP_081150254.1">
    <property type="nucleotide sequence ID" value="NZ_CP020465.1"/>
</dbReference>
<name>A0A222G717_9GAMM</name>
<keyword evidence="1" id="KW-0547">Nucleotide-binding</keyword>
<dbReference type="Pfam" id="PF02626">
    <property type="entry name" value="CT_A_B"/>
    <property type="match status" value="1"/>
</dbReference>
<dbReference type="GO" id="GO:0005524">
    <property type="term" value="F:ATP binding"/>
    <property type="evidence" value="ECO:0007669"/>
    <property type="project" value="UniProtKB-KW"/>
</dbReference>
<dbReference type="AlphaFoldDB" id="A0A222G717"/>
<dbReference type="OrthoDB" id="9768696at2"/>
<keyword evidence="3" id="KW-0067">ATP-binding</keyword>
<reference evidence="5 6" key="1">
    <citation type="submission" date="2017-08" db="EMBL/GenBank/DDBJ databases">
        <title>Complete genome of Colwellia sp. NB097-1, a psychrophile bacterium ioslated from Bering Sea.</title>
        <authorList>
            <person name="Chen X."/>
        </authorList>
    </citation>
    <scope>NUCLEOTIDE SEQUENCE [LARGE SCALE GENOMIC DNA]</scope>
    <source>
        <strain evidence="5 6">NB097-1</strain>
    </source>
</reference>